<protein>
    <submittedName>
        <fullName evidence="3">Heme exporter protein D</fullName>
    </submittedName>
</protein>
<name>A0A1I4BHJ5_9HYPH</name>
<feature type="compositionally biased region" description="Polar residues" evidence="1">
    <location>
        <begin position="60"/>
        <end position="71"/>
    </location>
</feature>
<evidence type="ECO:0000313" key="4">
    <source>
        <dbReference type="Proteomes" id="UP000198755"/>
    </source>
</evidence>
<dbReference type="STRING" id="1612308.SAMN05444581_11515"/>
<feature type="transmembrane region" description="Helical" evidence="2">
    <location>
        <begin position="6"/>
        <end position="29"/>
    </location>
</feature>
<dbReference type="Proteomes" id="UP000198755">
    <property type="component" value="Unassembled WGS sequence"/>
</dbReference>
<proteinExistence type="predicted"/>
<keyword evidence="2" id="KW-0812">Transmembrane</keyword>
<keyword evidence="4" id="KW-1185">Reference proteome</keyword>
<evidence type="ECO:0000256" key="2">
    <source>
        <dbReference type="SAM" id="Phobius"/>
    </source>
</evidence>
<gene>
    <name evidence="3" type="ORF">SAMN05444581_11515</name>
</gene>
<sequence>MTEDPHFGFVVAAYLVGFLVVGGMTAAVMKDYANLKRALQKFAPGADADRSPDGPRPAQGANNAGESSPRT</sequence>
<dbReference type="RefSeq" id="WP_175492627.1">
    <property type="nucleotide sequence ID" value="NZ_FOSN01000015.1"/>
</dbReference>
<keyword evidence="2" id="KW-0472">Membrane</keyword>
<accession>A0A1I4BHJ5</accession>
<feature type="region of interest" description="Disordered" evidence="1">
    <location>
        <begin position="44"/>
        <end position="71"/>
    </location>
</feature>
<dbReference type="AlphaFoldDB" id="A0A1I4BHJ5"/>
<evidence type="ECO:0000256" key="1">
    <source>
        <dbReference type="SAM" id="MobiDB-lite"/>
    </source>
</evidence>
<organism evidence="3 4">
    <name type="scientific">Methylocapsa palsarum</name>
    <dbReference type="NCBI Taxonomy" id="1612308"/>
    <lineage>
        <taxon>Bacteria</taxon>
        <taxon>Pseudomonadati</taxon>
        <taxon>Pseudomonadota</taxon>
        <taxon>Alphaproteobacteria</taxon>
        <taxon>Hyphomicrobiales</taxon>
        <taxon>Beijerinckiaceae</taxon>
        <taxon>Methylocapsa</taxon>
    </lineage>
</organism>
<reference evidence="3 4" key="1">
    <citation type="submission" date="2016-10" db="EMBL/GenBank/DDBJ databases">
        <authorList>
            <person name="de Groot N.N."/>
        </authorList>
    </citation>
    <scope>NUCLEOTIDE SEQUENCE [LARGE SCALE GENOMIC DNA]</scope>
    <source>
        <strain evidence="3 4">NE2</strain>
    </source>
</reference>
<keyword evidence="2" id="KW-1133">Transmembrane helix</keyword>
<dbReference type="EMBL" id="FOSN01000015">
    <property type="protein sequence ID" value="SFK68342.1"/>
    <property type="molecule type" value="Genomic_DNA"/>
</dbReference>
<evidence type="ECO:0000313" key="3">
    <source>
        <dbReference type="EMBL" id="SFK68342.1"/>
    </source>
</evidence>